<dbReference type="InterPro" id="IPR013783">
    <property type="entry name" value="Ig-like_fold"/>
</dbReference>
<dbReference type="Proteomes" id="UP000281771">
    <property type="component" value="Unassembled WGS sequence"/>
</dbReference>
<comment type="caution">
    <text evidence="2">The sequence shown here is derived from an EMBL/GenBank/DDBJ whole genome shotgun (WGS) entry which is preliminary data.</text>
</comment>
<keyword evidence="3" id="KW-1185">Reference proteome</keyword>
<feature type="domain" description="SpaA-like prealbumin fold" evidence="1">
    <location>
        <begin position="18"/>
        <end position="55"/>
    </location>
</feature>
<dbReference type="EMBL" id="RQZA01000026">
    <property type="protein sequence ID" value="RRD29301.1"/>
    <property type="molecule type" value="Genomic_DNA"/>
</dbReference>
<evidence type="ECO:0000313" key="2">
    <source>
        <dbReference type="EMBL" id="RRD29301.1"/>
    </source>
</evidence>
<dbReference type="InterPro" id="IPR041033">
    <property type="entry name" value="SpaA_PFL_dom_1"/>
</dbReference>
<feature type="non-terminal residue" evidence="2">
    <location>
        <position position="1"/>
    </location>
</feature>
<dbReference type="AlphaFoldDB" id="A0A3P1V5A6"/>
<dbReference type="Gene3D" id="2.60.40.10">
    <property type="entry name" value="Immunoglobulins"/>
    <property type="match status" value="3"/>
</dbReference>
<dbReference type="Pfam" id="PF17802">
    <property type="entry name" value="SpaA"/>
    <property type="match status" value="3"/>
</dbReference>
<reference evidence="2 3" key="1">
    <citation type="submission" date="2018-11" db="EMBL/GenBank/DDBJ databases">
        <title>Genomes From Bacteria Associated with the Canine Oral Cavity: a Test Case for Automated Genome-Based Taxonomic Assignment.</title>
        <authorList>
            <person name="Coil D.A."/>
            <person name="Jospin G."/>
            <person name="Darling A.E."/>
            <person name="Wallis C."/>
            <person name="Davis I.J."/>
            <person name="Harris S."/>
            <person name="Eisen J.A."/>
            <person name="Holcombe L.J."/>
            <person name="O'Flynn C."/>
        </authorList>
    </citation>
    <scope>NUCLEOTIDE SEQUENCE [LARGE SCALE GENOMIC DNA]</scope>
    <source>
        <strain evidence="2 3">OH4621_COT-116</strain>
    </source>
</reference>
<accession>A0A3P1V5A6</accession>
<name>A0A3P1V5A6_9STRE</name>
<protein>
    <submittedName>
        <fullName evidence="2">Cell wall anchor</fullName>
    </submittedName>
</protein>
<evidence type="ECO:0000259" key="1">
    <source>
        <dbReference type="Pfam" id="PF17802"/>
    </source>
</evidence>
<gene>
    <name evidence="2" type="ORF">EII38_09830</name>
</gene>
<feature type="domain" description="SpaA-like prealbumin fold" evidence="1">
    <location>
        <begin position="201"/>
        <end position="281"/>
    </location>
</feature>
<evidence type="ECO:0000313" key="3">
    <source>
        <dbReference type="Proteomes" id="UP000281771"/>
    </source>
</evidence>
<organism evidence="2 3">
    <name type="scientific">Streptococcus minor</name>
    <dbReference type="NCBI Taxonomy" id="229549"/>
    <lineage>
        <taxon>Bacteria</taxon>
        <taxon>Bacillati</taxon>
        <taxon>Bacillota</taxon>
        <taxon>Bacilli</taxon>
        <taxon>Lactobacillales</taxon>
        <taxon>Streptococcaceae</taxon>
        <taxon>Streptococcus</taxon>
    </lineage>
</organism>
<proteinExistence type="predicted"/>
<feature type="domain" description="SpaA-like prealbumin fold" evidence="1">
    <location>
        <begin position="88"/>
        <end position="168"/>
    </location>
</feature>
<feature type="non-terminal residue" evidence="2">
    <location>
        <position position="299"/>
    </location>
</feature>
<dbReference type="RefSeq" id="WP_260424795.1">
    <property type="nucleotide sequence ID" value="NZ_RQZA01000026.1"/>
</dbReference>
<sequence>ITGAPVEKWTSGTTPKELNLAPGTYVFHEEAAPEGLLKVTDITFKVNYDGTVTVTNIGEKDAKGESNTVVTDGAKITITDKTDDLPRKITFSKVNLGGDEVEGAEVEIYKGDTITGAPVEKWTSGTTPKELDLAPGTYVFHEEAAPEGLLKVTDITFKVNYDGTVTVTNIGEKDAKGEMNTVVTDGAKITITDKTDDLPRKITFSKVNLGGDEVEGAEVEIYKGDTITGAPVEKWTSGTTPKELNLAPGTYVFHEEAAPEGLLKVTDITFKVNYDGTVTVTNIGEKDAKGESNTVVTDG</sequence>